<reference evidence="2" key="1">
    <citation type="journal article" date="2019" name="Int. J. Syst. Evol. Microbiol.">
        <title>The Global Catalogue of Microorganisms (GCM) 10K type strain sequencing project: providing services to taxonomists for standard genome sequencing and annotation.</title>
        <authorList>
            <consortium name="The Broad Institute Genomics Platform"/>
            <consortium name="The Broad Institute Genome Sequencing Center for Infectious Disease"/>
            <person name="Wu L."/>
            <person name="Ma J."/>
        </authorList>
    </citation>
    <scope>NUCLEOTIDE SEQUENCE [LARGE SCALE GENOMIC DNA]</scope>
    <source>
        <strain evidence="2">JCM 4816</strain>
    </source>
</reference>
<evidence type="ECO:0000313" key="1">
    <source>
        <dbReference type="EMBL" id="MFC5908044.1"/>
    </source>
</evidence>
<evidence type="ECO:0008006" key="3">
    <source>
        <dbReference type="Google" id="ProtNLM"/>
    </source>
</evidence>
<gene>
    <name evidence="1" type="ORF">ACFP3V_12570</name>
</gene>
<proteinExistence type="predicted"/>
<evidence type="ECO:0000313" key="2">
    <source>
        <dbReference type="Proteomes" id="UP001596174"/>
    </source>
</evidence>
<dbReference type="EMBL" id="JBHSQJ010000048">
    <property type="protein sequence ID" value="MFC5908044.1"/>
    <property type="molecule type" value="Genomic_DNA"/>
</dbReference>
<dbReference type="RefSeq" id="WP_380583050.1">
    <property type="nucleotide sequence ID" value="NZ_JBHSQJ010000048.1"/>
</dbReference>
<protein>
    <recommendedName>
        <fullName evidence="3">META domain-containing protein</fullName>
    </recommendedName>
</protein>
<dbReference type="Proteomes" id="UP001596174">
    <property type="component" value="Unassembled WGS sequence"/>
</dbReference>
<name>A0ABW1G341_9ACTN</name>
<sequence length="168" mass="16782">MRVVGGLVVLAVVAVVGAASGGGAGPEEPQEAGTAGVQAVPGVSARAFEGRLAASGWQLTFRHEALGRRGQGTGRGLAVEVAERGEGSPLGMLTGVTCRATAAGGSAGAEALDFLDACVPSDALDPVHHWMVGRWAAHASSSVLVLGERVFRLSADSGGARDLSVDAR</sequence>
<keyword evidence="2" id="KW-1185">Reference proteome</keyword>
<organism evidence="1 2">
    <name type="scientific">Streptacidiphilus monticola</name>
    <dbReference type="NCBI Taxonomy" id="2161674"/>
    <lineage>
        <taxon>Bacteria</taxon>
        <taxon>Bacillati</taxon>
        <taxon>Actinomycetota</taxon>
        <taxon>Actinomycetes</taxon>
        <taxon>Kitasatosporales</taxon>
        <taxon>Streptomycetaceae</taxon>
        <taxon>Streptacidiphilus</taxon>
    </lineage>
</organism>
<accession>A0ABW1G341</accession>
<comment type="caution">
    <text evidence="1">The sequence shown here is derived from an EMBL/GenBank/DDBJ whole genome shotgun (WGS) entry which is preliminary data.</text>
</comment>